<evidence type="ECO:0000259" key="1">
    <source>
        <dbReference type="Pfam" id="PF00700"/>
    </source>
</evidence>
<gene>
    <name evidence="2" type="ORF">SAMN05878503_11299</name>
</gene>
<accession>A0A285CYA0</accession>
<keyword evidence="2" id="KW-0966">Cell projection</keyword>
<organism evidence="2 3">
    <name type="scientific">Cereibacter ovatus</name>
    <dbReference type="NCBI Taxonomy" id="439529"/>
    <lineage>
        <taxon>Bacteria</taxon>
        <taxon>Pseudomonadati</taxon>
        <taxon>Pseudomonadota</taxon>
        <taxon>Alphaproteobacteria</taxon>
        <taxon>Rhodobacterales</taxon>
        <taxon>Paracoccaceae</taxon>
        <taxon>Cereibacter</taxon>
    </lineage>
</organism>
<reference evidence="3" key="1">
    <citation type="submission" date="2017-08" db="EMBL/GenBank/DDBJ databases">
        <authorList>
            <person name="Varghese N."/>
            <person name="Submissions S."/>
        </authorList>
    </citation>
    <scope>NUCLEOTIDE SEQUENCE [LARGE SCALE GENOMIC DNA]</scope>
    <source>
        <strain evidence="3">JA234</strain>
    </source>
</reference>
<feature type="domain" description="Flagellin C-terminal" evidence="1">
    <location>
        <begin position="262"/>
        <end position="332"/>
    </location>
</feature>
<dbReference type="Pfam" id="PF00700">
    <property type="entry name" value="Flagellin_C"/>
    <property type="match status" value="1"/>
</dbReference>
<name>A0A285CYA0_9RHOB</name>
<keyword evidence="3" id="KW-1185">Reference proteome</keyword>
<dbReference type="InterPro" id="IPR046358">
    <property type="entry name" value="Flagellin_C"/>
</dbReference>
<evidence type="ECO:0000313" key="2">
    <source>
        <dbReference type="EMBL" id="SNX72520.1"/>
    </source>
</evidence>
<sequence>MTAVSLGDLARTFLLRRQNAALKEQAQSLSTEVVTGQAADVRKQVGGDLGALAGIDRSLATLTARKSLTSEAGLAAAAMQTALGAIDLASRDLALDIKSLGTNGSTMTIDQLGSQSDGAFRAAISALNTRVGDRSIFAGDLPQEPAMADAETILADLDLAVAGATTAADVEAAVSAWFDGAGYATAGYKGGDPQGPMAVGATETAQIRITANDPTIRETLKGLALGAILERGSWSGTATERADLASRAGDRLLQNQSARIALAADLGLQETRIESAAATNAAELTSLQIARTNLLGIDSYEAATMLESTQTQIETLYSLTSRLSRLSLVDYL</sequence>
<keyword evidence="2" id="KW-0282">Flagellum</keyword>
<keyword evidence="2" id="KW-0969">Cilium</keyword>
<dbReference type="OrthoDB" id="7312911at2"/>
<dbReference type="RefSeq" id="WP_097031100.1">
    <property type="nucleotide sequence ID" value="NZ_OAOQ01000012.1"/>
</dbReference>
<dbReference type="AlphaFoldDB" id="A0A285CYA0"/>
<dbReference type="SUPFAM" id="SSF64518">
    <property type="entry name" value="Phase 1 flagellin"/>
    <property type="match status" value="1"/>
</dbReference>
<proteinExistence type="predicted"/>
<evidence type="ECO:0000313" key="3">
    <source>
        <dbReference type="Proteomes" id="UP000219467"/>
    </source>
</evidence>
<dbReference type="Proteomes" id="UP000219467">
    <property type="component" value="Unassembled WGS sequence"/>
</dbReference>
<dbReference type="EMBL" id="OAOQ01000012">
    <property type="protein sequence ID" value="SNX72520.1"/>
    <property type="molecule type" value="Genomic_DNA"/>
</dbReference>
<protein>
    <submittedName>
        <fullName evidence="2">Flagellar hook-associated protein 3 FlgL</fullName>
    </submittedName>
</protein>